<evidence type="ECO:0000256" key="11">
    <source>
        <dbReference type="ARBA" id="ARBA00023136"/>
    </source>
</evidence>
<sequence>MNLWPKHIWRKQGLLTKLSIMIISVLIISISSLYLITQNTLSNAITESESDHLLNIAQMVSEEELVKQALELNETNLQLKTYARQTENQFDLDYVVIITLESLRLTHPDEALIYEKFLGNDEAAVFDGESYVSKGEGSLGASLRAFVPIYQNEEIIGGVVTGKTNDRLGLLNRKFNQQISSGLSLSIVIGIAFATWVAVSIKRQLFNMEPEEIAQRFEERNAMVKHTHDAVIVTNQRQQITLANNEAIQQFNLPQTSLQPKLTEVLPDLTNLLNTHTTRNTDTVYRFNDKDFIVSHAPIVVNEQKVGHIYILRDATEIYSVLNQLYSTAEFAQSLQTQSHNFLNKLHIIYGLVELDEYEQLQYYLDELISQETDLTQRISVMVHNPILAGQLIGESRRLSQNIASYSISLLTEIPNNNQPQLIQIWLTIVEEIHNHLIKHHPQSNVQLAISYERNCLITDYQIAGAKSGLATWLQDRHWQAQLNLIEGPNHLRLSITTAYNMEEDTYGV</sequence>
<keyword evidence="2" id="KW-1003">Cell membrane</keyword>
<dbReference type="Pfam" id="PF14689">
    <property type="entry name" value="SPOB_a"/>
    <property type="match status" value="1"/>
</dbReference>
<name>A0A844C2K2_9LACT</name>
<evidence type="ECO:0000256" key="5">
    <source>
        <dbReference type="ARBA" id="ARBA00022692"/>
    </source>
</evidence>
<organism evidence="15 16">
    <name type="scientific">Fundicoccus ignavus</name>
    <dbReference type="NCBI Taxonomy" id="2664442"/>
    <lineage>
        <taxon>Bacteria</taxon>
        <taxon>Bacillati</taxon>
        <taxon>Bacillota</taxon>
        <taxon>Bacilli</taxon>
        <taxon>Lactobacillales</taxon>
        <taxon>Aerococcaceae</taxon>
        <taxon>Fundicoccus</taxon>
    </lineage>
</organism>
<keyword evidence="5 12" id="KW-0812">Transmembrane</keyword>
<reference evidence="15 16" key="1">
    <citation type="submission" date="2019-11" db="EMBL/GenBank/DDBJ databases">
        <title>Characterisation of Fundicoccus ignavus gen. nov. sp. nov., a novel genus of the family Aerococcaceae from bulk tank milk.</title>
        <authorList>
            <person name="Siebert A."/>
            <person name="Huptas C."/>
            <person name="Wenning M."/>
            <person name="Scherer S."/>
            <person name="Doll E.V."/>
        </authorList>
    </citation>
    <scope>NUCLEOTIDE SEQUENCE [LARGE SCALE GENOMIC DNA]</scope>
    <source>
        <strain evidence="15 16">DSM 109652</strain>
    </source>
</reference>
<evidence type="ECO:0000256" key="2">
    <source>
        <dbReference type="ARBA" id="ARBA00022475"/>
    </source>
</evidence>
<dbReference type="GO" id="GO:0005886">
    <property type="term" value="C:plasma membrane"/>
    <property type="evidence" value="ECO:0007669"/>
    <property type="project" value="UniProtKB-SubCell"/>
</dbReference>
<dbReference type="Gene3D" id="1.10.287.130">
    <property type="match status" value="1"/>
</dbReference>
<evidence type="ECO:0000256" key="7">
    <source>
        <dbReference type="ARBA" id="ARBA00022777"/>
    </source>
</evidence>
<dbReference type="EMBL" id="WJQT01000031">
    <property type="protein sequence ID" value="MRJ48449.1"/>
    <property type="molecule type" value="Genomic_DNA"/>
</dbReference>
<dbReference type="GO" id="GO:0005524">
    <property type="term" value="F:ATP binding"/>
    <property type="evidence" value="ECO:0007669"/>
    <property type="project" value="UniProtKB-KW"/>
</dbReference>
<dbReference type="InterPro" id="IPR039506">
    <property type="entry name" value="SPOB_a"/>
</dbReference>
<keyword evidence="8" id="KW-0067">ATP-binding</keyword>
<dbReference type="SUPFAM" id="SSF103190">
    <property type="entry name" value="Sensory domain-like"/>
    <property type="match status" value="1"/>
</dbReference>
<dbReference type="InterPro" id="IPR035965">
    <property type="entry name" value="PAS-like_dom_sf"/>
</dbReference>
<keyword evidence="6" id="KW-0547">Nucleotide-binding</keyword>
<gene>
    <name evidence="15" type="ORF">GF867_12925</name>
</gene>
<protein>
    <recommendedName>
        <fullName evidence="17">Histidine kinase</fullName>
    </recommendedName>
</protein>
<keyword evidence="10" id="KW-0902">Two-component regulatory system</keyword>
<comment type="caution">
    <text evidence="15">The sequence shown here is derived from an EMBL/GenBank/DDBJ whole genome shotgun (WGS) entry which is preliminary data.</text>
</comment>
<evidence type="ECO:0000256" key="6">
    <source>
        <dbReference type="ARBA" id="ARBA00022741"/>
    </source>
</evidence>
<evidence type="ECO:0000259" key="13">
    <source>
        <dbReference type="Pfam" id="PF14689"/>
    </source>
</evidence>
<dbReference type="SUPFAM" id="SSF55890">
    <property type="entry name" value="Sporulation response regulatory protein Spo0B"/>
    <property type="match status" value="1"/>
</dbReference>
<dbReference type="GO" id="GO:0000155">
    <property type="term" value="F:phosphorelay sensor kinase activity"/>
    <property type="evidence" value="ECO:0007669"/>
    <property type="project" value="InterPro"/>
</dbReference>
<evidence type="ECO:0000256" key="8">
    <source>
        <dbReference type="ARBA" id="ARBA00022840"/>
    </source>
</evidence>
<dbReference type="AlphaFoldDB" id="A0A844C2K2"/>
<evidence type="ECO:0000256" key="4">
    <source>
        <dbReference type="ARBA" id="ARBA00022679"/>
    </source>
</evidence>
<evidence type="ECO:0000256" key="3">
    <source>
        <dbReference type="ARBA" id="ARBA00022553"/>
    </source>
</evidence>
<evidence type="ECO:0008006" key="17">
    <source>
        <dbReference type="Google" id="ProtNLM"/>
    </source>
</evidence>
<dbReference type="SUPFAM" id="SSF55785">
    <property type="entry name" value="PYP-like sensor domain (PAS domain)"/>
    <property type="match status" value="1"/>
</dbReference>
<dbReference type="InterPro" id="IPR029151">
    <property type="entry name" value="Sensor-like_sf"/>
</dbReference>
<proteinExistence type="predicted"/>
<feature type="transmembrane region" description="Helical" evidence="12">
    <location>
        <begin position="179"/>
        <end position="199"/>
    </location>
</feature>
<dbReference type="Proteomes" id="UP000440066">
    <property type="component" value="Unassembled WGS sequence"/>
</dbReference>
<keyword evidence="11 12" id="KW-0472">Membrane</keyword>
<feature type="domain" description="Single cache" evidence="14">
    <location>
        <begin position="43"/>
        <end position="167"/>
    </location>
</feature>
<keyword evidence="3" id="KW-0597">Phosphoprotein</keyword>
<dbReference type="InterPro" id="IPR016120">
    <property type="entry name" value="Sig_transdc_His_kin_SpoOB"/>
</dbReference>
<feature type="transmembrane region" description="Helical" evidence="12">
    <location>
        <begin position="14"/>
        <end position="36"/>
    </location>
</feature>
<dbReference type="Gene3D" id="3.30.450.20">
    <property type="entry name" value="PAS domain"/>
    <property type="match status" value="2"/>
</dbReference>
<comment type="subcellular location">
    <subcellularLocation>
        <location evidence="1">Cell membrane</location>
        <topology evidence="1">Multi-pass membrane protein</topology>
    </subcellularLocation>
</comment>
<evidence type="ECO:0000313" key="15">
    <source>
        <dbReference type="EMBL" id="MRJ48449.1"/>
    </source>
</evidence>
<accession>A0A844C2K2</accession>
<evidence type="ECO:0000256" key="9">
    <source>
        <dbReference type="ARBA" id="ARBA00022989"/>
    </source>
</evidence>
<keyword evidence="4" id="KW-0808">Transferase</keyword>
<keyword evidence="7" id="KW-0418">Kinase</keyword>
<evidence type="ECO:0000256" key="10">
    <source>
        <dbReference type="ARBA" id="ARBA00023012"/>
    </source>
</evidence>
<evidence type="ECO:0000256" key="12">
    <source>
        <dbReference type="SAM" id="Phobius"/>
    </source>
</evidence>
<evidence type="ECO:0000313" key="16">
    <source>
        <dbReference type="Proteomes" id="UP000440066"/>
    </source>
</evidence>
<dbReference type="Pfam" id="PF17203">
    <property type="entry name" value="sCache_3_2"/>
    <property type="match status" value="1"/>
</dbReference>
<evidence type="ECO:0000256" key="1">
    <source>
        <dbReference type="ARBA" id="ARBA00004651"/>
    </source>
</evidence>
<dbReference type="InterPro" id="IPR033463">
    <property type="entry name" value="sCache_3"/>
</dbReference>
<dbReference type="RefSeq" id="WP_153833495.1">
    <property type="nucleotide sequence ID" value="NZ_WJQT01000031.1"/>
</dbReference>
<evidence type="ECO:0000259" key="14">
    <source>
        <dbReference type="Pfam" id="PF17203"/>
    </source>
</evidence>
<keyword evidence="9 12" id="KW-1133">Transmembrane helix</keyword>
<feature type="domain" description="SpoOB alpha-helical" evidence="13">
    <location>
        <begin position="328"/>
        <end position="373"/>
    </location>
</feature>